<accession>A0A3P7IHS6</accession>
<dbReference type="EMBL" id="UYYB01005583">
    <property type="protein sequence ID" value="VDM67463.1"/>
    <property type="molecule type" value="Genomic_DNA"/>
</dbReference>
<proteinExistence type="predicted"/>
<dbReference type="AlphaFoldDB" id="A0A3P7IHS6"/>
<gene>
    <name evidence="1" type="ORF">SVUK_LOCUS2461</name>
</gene>
<name>A0A3P7IHS6_STRVU</name>
<evidence type="ECO:0000313" key="2">
    <source>
        <dbReference type="Proteomes" id="UP000270094"/>
    </source>
</evidence>
<dbReference type="OrthoDB" id="5773944at2759"/>
<protein>
    <submittedName>
        <fullName evidence="1">Uncharacterized protein</fullName>
    </submittedName>
</protein>
<keyword evidence="2" id="KW-1185">Reference proteome</keyword>
<reference evidence="1 2" key="1">
    <citation type="submission" date="2018-11" db="EMBL/GenBank/DDBJ databases">
        <authorList>
            <consortium name="Pathogen Informatics"/>
        </authorList>
    </citation>
    <scope>NUCLEOTIDE SEQUENCE [LARGE SCALE GENOMIC DNA]</scope>
</reference>
<sequence>MIQQLTRFLTYFNYSRLPAISWKNDRVAQLKAWQNIPRINYATFSLGNHTKKDLESFFDETVQFFFNDISEAPVSNKAPVLHWTPLPLDSEIQVLIRISFLLAGPDDSTFVEIRKSLRGKFNFSYEWTAGILLMDDPVGAL</sequence>
<organism evidence="1 2">
    <name type="scientific">Strongylus vulgaris</name>
    <name type="common">Blood worm</name>
    <dbReference type="NCBI Taxonomy" id="40348"/>
    <lineage>
        <taxon>Eukaryota</taxon>
        <taxon>Metazoa</taxon>
        <taxon>Ecdysozoa</taxon>
        <taxon>Nematoda</taxon>
        <taxon>Chromadorea</taxon>
        <taxon>Rhabditida</taxon>
        <taxon>Rhabditina</taxon>
        <taxon>Rhabditomorpha</taxon>
        <taxon>Strongyloidea</taxon>
        <taxon>Strongylidae</taxon>
        <taxon>Strongylus</taxon>
    </lineage>
</organism>
<evidence type="ECO:0000313" key="1">
    <source>
        <dbReference type="EMBL" id="VDM67463.1"/>
    </source>
</evidence>
<dbReference type="Proteomes" id="UP000270094">
    <property type="component" value="Unassembled WGS sequence"/>
</dbReference>